<evidence type="ECO:0000256" key="1">
    <source>
        <dbReference type="ARBA" id="ARBA00010105"/>
    </source>
</evidence>
<evidence type="ECO:0000313" key="2">
    <source>
        <dbReference type="EMBL" id="KIA77280.1"/>
    </source>
</evidence>
<sequence length="320" mass="36723">MLLPAGLQELIRCHVCLTDTLRPLMEDQKAPRSLGTHDGTFHADEVTACALLLLFDLIDSDKILRTRSLDQLSRCEYVCDVGGIYDPAQKLFDHHQVQYQGMMSSAGMILLYLKDQGILKTNEYQFFNHALILGVDASDNGNDPQIQGLCTYSHVVSNFTPIEHNASPDVQNKAFFEALEFAFGHLKRLWERYCYTQSCRQVVEETMNKYSECLIFEKGIPWLEIFFELDGVNHPAKFVIMPSGSHWKLRGIPPNYEDRMNVRFPLPQEWAGLIDEELKKISGIDGAIFCHKGRFISVWETREDALNALDYTLHKEKRML</sequence>
<comment type="similarity">
    <text evidence="1">Belongs to the MYG1 family.</text>
</comment>
<accession>A0A0C1C894</accession>
<dbReference type="EMBL" id="JSAM01000085">
    <property type="protein sequence ID" value="KIA77280.1"/>
    <property type="molecule type" value="Genomic_DNA"/>
</dbReference>
<dbReference type="PATRIC" id="fig|83552.4.peg.1574"/>
<dbReference type="PANTHER" id="PTHR11215:SF1">
    <property type="entry name" value="MYG1 EXONUCLEASE"/>
    <property type="match status" value="1"/>
</dbReference>
<reference evidence="2 3" key="1">
    <citation type="journal article" date="2014" name="Mol. Biol. Evol.">
        <title>Massive expansion of Ubiquitination-related gene families within the Chlamydiae.</title>
        <authorList>
            <person name="Domman D."/>
            <person name="Collingro A."/>
            <person name="Lagkouvardos I."/>
            <person name="Gehre L."/>
            <person name="Weinmaier T."/>
            <person name="Rattei T."/>
            <person name="Subtil A."/>
            <person name="Horn M."/>
        </authorList>
    </citation>
    <scope>NUCLEOTIDE SEQUENCE [LARGE SCALE GENOMIC DNA]</scope>
    <source>
        <strain evidence="2 3">OEW1</strain>
    </source>
</reference>
<evidence type="ECO:0000313" key="3">
    <source>
        <dbReference type="Proteomes" id="UP000031307"/>
    </source>
</evidence>
<protein>
    <submittedName>
        <fullName evidence="2">UPF0160 protein</fullName>
    </submittedName>
</protein>
<dbReference type="Pfam" id="PF03690">
    <property type="entry name" value="MYG1_exonuc"/>
    <property type="match status" value="1"/>
</dbReference>
<dbReference type="PANTHER" id="PTHR11215">
    <property type="entry name" value="METAL DEPENDENT HYDROLASE - RELATED"/>
    <property type="match status" value="1"/>
</dbReference>
<name>A0A0C1C894_9BACT</name>
<proteinExistence type="inferred from homology"/>
<dbReference type="Proteomes" id="UP000031307">
    <property type="component" value="Unassembled WGS sequence"/>
</dbReference>
<dbReference type="InterPro" id="IPR003226">
    <property type="entry name" value="MYG1_exonuclease"/>
</dbReference>
<gene>
    <name evidence="2" type="ORF">DB43_GP00090</name>
</gene>
<organism evidence="2 3">
    <name type="scientific">Parachlamydia acanthamoebae</name>
    <dbReference type="NCBI Taxonomy" id="83552"/>
    <lineage>
        <taxon>Bacteria</taxon>
        <taxon>Pseudomonadati</taxon>
        <taxon>Chlamydiota</taxon>
        <taxon>Chlamydiia</taxon>
        <taxon>Parachlamydiales</taxon>
        <taxon>Parachlamydiaceae</taxon>
        <taxon>Parachlamydia</taxon>
    </lineage>
</organism>
<dbReference type="AlphaFoldDB" id="A0A0C1C894"/>
<comment type="caution">
    <text evidence="2">The sequence shown here is derived from an EMBL/GenBank/DDBJ whole genome shotgun (WGS) entry which is preliminary data.</text>
</comment>